<comment type="subcellular location">
    <subcellularLocation>
        <location evidence="9">Cytoplasm</location>
    </subcellularLocation>
</comment>
<dbReference type="Gene3D" id="3.30.930.10">
    <property type="entry name" value="Bira Bifunctional Protein, Domain 2"/>
    <property type="match status" value="1"/>
</dbReference>
<dbReference type="GO" id="GO:0004821">
    <property type="term" value="F:histidine-tRNA ligase activity"/>
    <property type="evidence" value="ECO:0007669"/>
    <property type="project" value="UniProtKB-UniRule"/>
</dbReference>
<comment type="similarity">
    <text evidence="1 9">Belongs to the class-II aminoacyl-tRNA synthetase family.</text>
</comment>
<evidence type="ECO:0000256" key="7">
    <source>
        <dbReference type="ARBA" id="ARBA00023146"/>
    </source>
</evidence>
<dbReference type="Pfam" id="PF03129">
    <property type="entry name" value="HGTP_anticodon"/>
    <property type="match status" value="1"/>
</dbReference>
<evidence type="ECO:0000256" key="5">
    <source>
        <dbReference type="ARBA" id="ARBA00022840"/>
    </source>
</evidence>
<protein>
    <recommendedName>
        <fullName evidence="9">Histidine--tRNA ligase</fullName>
        <ecNumber evidence="9">6.1.1.21</ecNumber>
    </recommendedName>
    <alternativeName>
        <fullName evidence="9">Histidyl-tRNA synthetase</fullName>
        <shortName evidence="9">HisRS</shortName>
    </alternativeName>
</protein>
<dbReference type="InterPro" id="IPR006195">
    <property type="entry name" value="aa-tRNA-synth_II"/>
</dbReference>
<feature type="binding site" evidence="10">
    <location>
        <position position="131"/>
    </location>
    <ligand>
        <name>L-histidine</name>
        <dbReference type="ChEBI" id="CHEBI:57595"/>
    </ligand>
</feature>
<evidence type="ECO:0000313" key="12">
    <source>
        <dbReference type="EMBL" id="PQV65457.1"/>
    </source>
</evidence>
<accession>A0A2S8SXC7</accession>
<dbReference type="InterPro" id="IPR041715">
    <property type="entry name" value="HisRS-like_core"/>
</dbReference>
<dbReference type="PIRSF" id="PIRSF001549">
    <property type="entry name" value="His-tRNA_synth"/>
    <property type="match status" value="1"/>
</dbReference>
<dbReference type="NCBIfam" id="TIGR00442">
    <property type="entry name" value="hisS"/>
    <property type="match status" value="1"/>
</dbReference>
<keyword evidence="7 9" id="KW-0030">Aminoacyl-tRNA synthetase</keyword>
<dbReference type="AlphaFoldDB" id="A0A2S8SXC7"/>
<keyword evidence="13" id="KW-1185">Reference proteome</keyword>
<dbReference type="Pfam" id="PF13393">
    <property type="entry name" value="tRNA-synt_His"/>
    <property type="match status" value="1"/>
</dbReference>
<dbReference type="PANTHER" id="PTHR43707:SF1">
    <property type="entry name" value="HISTIDINE--TRNA LIGASE, MITOCHONDRIAL-RELATED"/>
    <property type="match status" value="1"/>
</dbReference>
<dbReference type="GO" id="GO:0006427">
    <property type="term" value="P:histidyl-tRNA aminoacylation"/>
    <property type="evidence" value="ECO:0007669"/>
    <property type="project" value="UniProtKB-UniRule"/>
</dbReference>
<evidence type="ECO:0000256" key="9">
    <source>
        <dbReference type="HAMAP-Rule" id="MF_00127"/>
    </source>
</evidence>
<keyword evidence="3 9" id="KW-0436">Ligase</keyword>
<dbReference type="RefSeq" id="WP_105482192.1">
    <property type="nucleotide sequence ID" value="NZ_NIGF01000001.1"/>
</dbReference>
<gene>
    <name evidence="9" type="primary">hisS</name>
    <name evidence="12" type="ORF">B1R32_101199</name>
</gene>
<dbReference type="InterPro" id="IPR004154">
    <property type="entry name" value="Anticodon-bd"/>
</dbReference>
<evidence type="ECO:0000256" key="4">
    <source>
        <dbReference type="ARBA" id="ARBA00022741"/>
    </source>
</evidence>
<feature type="binding site" evidence="10">
    <location>
        <position position="264"/>
    </location>
    <ligand>
        <name>L-histidine</name>
        <dbReference type="ChEBI" id="CHEBI:57595"/>
    </ligand>
</feature>
<dbReference type="SUPFAM" id="SSF52954">
    <property type="entry name" value="Class II aaRS ABD-related"/>
    <property type="match status" value="1"/>
</dbReference>
<feature type="binding site" evidence="10">
    <location>
        <begin position="268"/>
        <end position="269"/>
    </location>
    <ligand>
        <name>L-histidine</name>
        <dbReference type="ChEBI" id="CHEBI:57595"/>
    </ligand>
</feature>
<comment type="caution">
    <text evidence="12">The sequence shown here is derived from an EMBL/GenBank/DDBJ whole genome shotgun (WGS) entry which is preliminary data.</text>
</comment>
<dbReference type="Proteomes" id="UP000237684">
    <property type="component" value="Unassembled WGS sequence"/>
</dbReference>
<dbReference type="GO" id="GO:0005737">
    <property type="term" value="C:cytoplasm"/>
    <property type="evidence" value="ECO:0007669"/>
    <property type="project" value="UniProtKB-SubCell"/>
</dbReference>
<proteinExistence type="inferred from homology"/>
<feature type="binding site" evidence="10">
    <location>
        <position position="117"/>
    </location>
    <ligand>
        <name>L-histidine</name>
        <dbReference type="ChEBI" id="CHEBI:57595"/>
    </ligand>
</feature>
<organism evidence="12 13">
    <name type="scientific">Abditibacterium utsteinense</name>
    <dbReference type="NCBI Taxonomy" id="1960156"/>
    <lineage>
        <taxon>Bacteria</taxon>
        <taxon>Pseudomonadati</taxon>
        <taxon>Abditibacteriota</taxon>
        <taxon>Abditibacteriia</taxon>
        <taxon>Abditibacteriales</taxon>
        <taxon>Abditibacteriaceae</taxon>
        <taxon>Abditibacterium</taxon>
    </lineage>
</organism>
<comment type="subunit">
    <text evidence="2 9">Homodimer.</text>
</comment>
<dbReference type="CDD" id="cd00773">
    <property type="entry name" value="HisRS-like_core"/>
    <property type="match status" value="1"/>
</dbReference>
<sequence length="425" mass="47232">MSQNTKFQSPRGTHDILPDEIEQWRFVEKTFRALCAKYSFEEIRTPLFEATELFARATGESSDVMVTKQMYSFVAPDEQSYTLRPEGTAGVVRAYLEHNLNERGPVAKLFYIASIFRYEAPGAGRYRQHHQCGIEMLGAAGPDADVEVLALSHDFLRELGIAATLKINSLGTKESRRDYVAQLRAHLLPQFESLSPDSKRRFETNPLRIFDSKEARDHAALQGAPRLLDHLREHDAESLEHFEVVCKTLDSLGIVYEIDHDLVRGFDYYSRTAFEWVSDKLGAQSTILGGGRYDGLVEELGGAATPGIGFGSGIERLLLVREASGAEKIEKTPLTAFLVTLGDEARAAGAQILATLRENGIHSDRDFAGRSMRAQMREANRQKARYVLIVGEDELKAGTVSLKNMESGTQETVPMSQVIESLSAA</sequence>
<dbReference type="PANTHER" id="PTHR43707">
    <property type="entry name" value="HISTIDYL-TRNA SYNTHETASE"/>
    <property type="match status" value="1"/>
</dbReference>
<evidence type="ECO:0000256" key="10">
    <source>
        <dbReference type="PIRSR" id="PIRSR001549-1"/>
    </source>
</evidence>
<dbReference type="CDD" id="cd00859">
    <property type="entry name" value="HisRS_anticodon"/>
    <property type="match status" value="1"/>
</dbReference>
<dbReference type="GO" id="GO:0005524">
    <property type="term" value="F:ATP binding"/>
    <property type="evidence" value="ECO:0007669"/>
    <property type="project" value="UniProtKB-UniRule"/>
</dbReference>
<dbReference type="FunCoup" id="A0A2S8SXC7">
    <property type="interactions" value="440"/>
</dbReference>
<dbReference type="EC" id="6.1.1.21" evidence="9"/>
<dbReference type="InterPro" id="IPR004516">
    <property type="entry name" value="HisRS/HisZ"/>
</dbReference>
<evidence type="ECO:0000256" key="3">
    <source>
        <dbReference type="ARBA" id="ARBA00022598"/>
    </source>
</evidence>
<reference evidence="12 13" key="1">
    <citation type="journal article" date="2018" name="Syst. Appl. Microbiol.">
        <title>Abditibacterium utsteinense sp. nov., the first cultivated member of candidate phylum FBP, isolated from ice-free Antarctic soil samples.</title>
        <authorList>
            <person name="Tahon G."/>
            <person name="Tytgat B."/>
            <person name="Lebbe L."/>
            <person name="Carlier A."/>
            <person name="Willems A."/>
        </authorList>
    </citation>
    <scope>NUCLEOTIDE SEQUENCE [LARGE SCALE GENOMIC DNA]</scope>
    <source>
        <strain evidence="12 13">LMG 29911</strain>
    </source>
</reference>
<dbReference type="HAMAP" id="MF_00127">
    <property type="entry name" value="His_tRNA_synth"/>
    <property type="match status" value="1"/>
</dbReference>
<dbReference type="PROSITE" id="PS50862">
    <property type="entry name" value="AA_TRNA_LIGASE_II"/>
    <property type="match status" value="1"/>
</dbReference>
<dbReference type="SUPFAM" id="SSF55681">
    <property type="entry name" value="Class II aaRS and biotin synthetases"/>
    <property type="match status" value="1"/>
</dbReference>
<keyword evidence="6 9" id="KW-0648">Protein biosynthesis</keyword>
<keyword evidence="4 9" id="KW-0547">Nucleotide-binding</keyword>
<feature type="binding site" evidence="10">
    <location>
        <position position="135"/>
    </location>
    <ligand>
        <name>L-histidine</name>
        <dbReference type="ChEBI" id="CHEBI:57595"/>
    </ligand>
</feature>
<dbReference type="InterPro" id="IPR045864">
    <property type="entry name" value="aa-tRNA-synth_II/BPL/LPL"/>
</dbReference>
<comment type="catalytic activity">
    <reaction evidence="8 9">
        <text>tRNA(His) + L-histidine + ATP = L-histidyl-tRNA(His) + AMP + diphosphate + H(+)</text>
        <dbReference type="Rhea" id="RHEA:17313"/>
        <dbReference type="Rhea" id="RHEA-COMP:9665"/>
        <dbReference type="Rhea" id="RHEA-COMP:9689"/>
        <dbReference type="ChEBI" id="CHEBI:15378"/>
        <dbReference type="ChEBI" id="CHEBI:30616"/>
        <dbReference type="ChEBI" id="CHEBI:33019"/>
        <dbReference type="ChEBI" id="CHEBI:57595"/>
        <dbReference type="ChEBI" id="CHEBI:78442"/>
        <dbReference type="ChEBI" id="CHEBI:78527"/>
        <dbReference type="ChEBI" id="CHEBI:456215"/>
        <dbReference type="EC" id="6.1.1.21"/>
    </reaction>
</comment>
<evidence type="ECO:0000313" key="13">
    <source>
        <dbReference type="Proteomes" id="UP000237684"/>
    </source>
</evidence>
<dbReference type="OrthoDB" id="9800814at2"/>
<dbReference type="Gene3D" id="3.40.50.800">
    <property type="entry name" value="Anticodon-binding domain"/>
    <property type="match status" value="1"/>
</dbReference>
<evidence type="ECO:0000256" key="8">
    <source>
        <dbReference type="ARBA" id="ARBA00047639"/>
    </source>
</evidence>
<dbReference type="EMBL" id="NIGF01000001">
    <property type="protein sequence ID" value="PQV65457.1"/>
    <property type="molecule type" value="Genomic_DNA"/>
</dbReference>
<evidence type="ECO:0000256" key="1">
    <source>
        <dbReference type="ARBA" id="ARBA00008226"/>
    </source>
</evidence>
<name>A0A2S8SXC7_9BACT</name>
<dbReference type="InterPro" id="IPR015807">
    <property type="entry name" value="His-tRNA-ligase"/>
</dbReference>
<dbReference type="InterPro" id="IPR033656">
    <property type="entry name" value="HisRS_anticodon"/>
</dbReference>
<dbReference type="InParanoid" id="A0A2S8SXC7"/>
<keyword evidence="9" id="KW-0963">Cytoplasm</keyword>
<evidence type="ECO:0000256" key="6">
    <source>
        <dbReference type="ARBA" id="ARBA00022917"/>
    </source>
</evidence>
<evidence type="ECO:0000259" key="11">
    <source>
        <dbReference type="PROSITE" id="PS50862"/>
    </source>
</evidence>
<evidence type="ECO:0000256" key="2">
    <source>
        <dbReference type="ARBA" id="ARBA00011738"/>
    </source>
</evidence>
<feature type="binding site" evidence="10">
    <location>
        <begin position="86"/>
        <end position="88"/>
    </location>
    <ligand>
        <name>L-histidine</name>
        <dbReference type="ChEBI" id="CHEBI:57595"/>
    </ligand>
</feature>
<feature type="domain" description="Aminoacyl-transfer RNA synthetases class-II family profile" evidence="11">
    <location>
        <begin position="1"/>
        <end position="333"/>
    </location>
</feature>
<keyword evidence="5 9" id="KW-0067">ATP-binding</keyword>
<dbReference type="InterPro" id="IPR036621">
    <property type="entry name" value="Anticodon-bd_dom_sf"/>
</dbReference>